<dbReference type="Proteomes" id="UP001519293">
    <property type="component" value="Unassembled WGS sequence"/>
</dbReference>
<keyword evidence="2 6" id="KW-0732">Signal</keyword>
<feature type="signal peptide" evidence="6">
    <location>
        <begin position="1"/>
        <end position="21"/>
    </location>
</feature>
<dbReference type="SUPFAM" id="SSF53807">
    <property type="entry name" value="Helical backbone' metal receptor"/>
    <property type="match status" value="1"/>
</dbReference>
<dbReference type="InterPro" id="IPR006128">
    <property type="entry name" value="Lipoprotein_PsaA-like"/>
</dbReference>
<keyword evidence="4" id="KW-0175">Coiled coil</keyword>
<dbReference type="InterPro" id="IPR006127">
    <property type="entry name" value="ZnuA-like"/>
</dbReference>
<comment type="caution">
    <text evidence="7">The sequence shown here is derived from an EMBL/GenBank/DDBJ whole genome shotgun (WGS) entry which is preliminary data.</text>
</comment>
<sequence>MKKLVLFLILLTVLVGCTNTSDEEVATETDNQKLSIYTTVYPLQYFTDRIGGDYVETSTVYPPGSDEHSFEPTQKDMIKLAEADLFIYVGLGLEGFVEKTQKTLANEEVVLLAAGENVQLLPASTKEEDHHDHEHDHEDGHHHGDIDPHVWLDPLYAKDLAEEIKQALIKKMPEQQENFEANYQQLASELEKLDADFSQTIQEAKHKEIIVSHSAYGYWEERYGLKQISISGLNSSDEPTQKDLEKIIAEGKKQQLKYVFFEQNVSTKLTEIIQKELGAAPQVLHNLSVLTNEDIKNQATYFSIMEANLKALNTALNE</sequence>
<protein>
    <submittedName>
        <fullName evidence="7">Zinc transport system substrate-binding protein</fullName>
    </submittedName>
</protein>
<dbReference type="PRINTS" id="PR00691">
    <property type="entry name" value="ADHESINB"/>
</dbReference>
<dbReference type="PANTHER" id="PTHR42953">
    <property type="entry name" value="HIGH-AFFINITY ZINC UPTAKE SYSTEM PROTEIN ZNUA-RELATED"/>
    <property type="match status" value="1"/>
</dbReference>
<accession>A0ABS4RMJ9</accession>
<keyword evidence="8" id="KW-1185">Reference proteome</keyword>
<dbReference type="EMBL" id="JAGIKZ010000032">
    <property type="protein sequence ID" value="MBP2243032.1"/>
    <property type="molecule type" value="Genomic_DNA"/>
</dbReference>
<dbReference type="Gene3D" id="3.40.50.1980">
    <property type="entry name" value="Nitrogenase molybdenum iron protein domain"/>
    <property type="match status" value="2"/>
</dbReference>
<evidence type="ECO:0000256" key="1">
    <source>
        <dbReference type="ARBA" id="ARBA00022448"/>
    </source>
</evidence>
<organism evidence="7 8">
    <name type="scientific">Cytobacillus eiseniae</name>
    <dbReference type="NCBI Taxonomy" id="762947"/>
    <lineage>
        <taxon>Bacteria</taxon>
        <taxon>Bacillati</taxon>
        <taxon>Bacillota</taxon>
        <taxon>Bacilli</taxon>
        <taxon>Bacillales</taxon>
        <taxon>Bacillaceae</taxon>
        <taxon>Cytobacillus</taxon>
    </lineage>
</organism>
<comment type="similarity">
    <text evidence="3">Belongs to the bacterial solute-binding protein 9 family.</text>
</comment>
<dbReference type="InterPro" id="IPR050492">
    <property type="entry name" value="Bact_metal-bind_prot9"/>
</dbReference>
<evidence type="ECO:0000256" key="2">
    <source>
        <dbReference type="ARBA" id="ARBA00022729"/>
    </source>
</evidence>
<evidence type="ECO:0000313" key="7">
    <source>
        <dbReference type="EMBL" id="MBP2243032.1"/>
    </source>
</evidence>
<feature type="region of interest" description="Disordered" evidence="5">
    <location>
        <begin position="125"/>
        <end position="144"/>
    </location>
</feature>
<name>A0ABS4RMJ9_9BACI</name>
<dbReference type="PROSITE" id="PS51257">
    <property type="entry name" value="PROKAR_LIPOPROTEIN"/>
    <property type="match status" value="1"/>
</dbReference>
<evidence type="ECO:0000256" key="6">
    <source>
        <dbReference type="SAM" id="SignalP"/>
    </source>
</evidence>
<keyword evidence="1 3" id="KW-0813">Transport</keyword>
<feature type="coiled-coil region" evidence="4">
    <location>
        <begin position="176"/>
        <end position="203"/>
    </location>
</feature>
<proteinExistence type="inferred from homology"/>
<dbReference type="PANTHER" id="PTHR42953:SF8">
    <property type="entry name" value="ZINT DOMAIN-CONTAINING PROTEIN"/>
    <property type="match status" value="1"/>
</dbReference>
<dbReference type="RefSeq" id="WP_066397049.1">
    <property type="nucleotide sequence ID" value="NZ_JAGIKZ010000032.1"/>
</dbReference>
<gene>
    <name evidence="7" type="ORF">J2Z40_003614</name>
</gene>
<evidence type="ECO:0000256" key="3">
    <source>
        <dbReference type="RuleBase" id="RU003512"/>
    </source>
</evidence>
<dbReference type="InterPro" id="IPR006129">
    <property type="entry name" value="AdhesinB"/>
</dbReference>
<evidence type="ECO:0000313" key="8">
    <source>
        <dbReference type="Proteomes" id="UP001519293"/>
    </source>
</evidence>
<dbReference type="PRINTS" id="PR00690">
    <property type="entry name" value="ADHESNFAMILY"/>
</dbReference>
<evidence type="ECO:0000256" key="4">
    <source>
        <dbReference type="SAM" id="Coils"/>
    </source>
</evidence>
<feature type="chain" id="PRO_5047015675" evidence="6">
    <location>
        <begin position="22"/>
        <end position="318"/>
    </location>
</feature>
<dbReference type="Pfam" id="PF01297">
    <property type="entry name" value="ZnuA"/>
    <property type="match status" value="1"/>
</dbReference>
<reference evidence="7 8" key="1">
    <citation type="submission" date="2021-03" db="EMBL/GenBank/DDBJ databases">
        <title>Genomic Encyclopedia of Type Strains, Phase IV (KMG-IV): sequencing the most valuable type-strain genomes for metagenomic binning, comparative biology and taxonomic classification.</title>
        <authorList>
            <person name="Goeker M."/>
        </authorList>
    </citation>
    <scope>NUCLEOTIDE SEQUENCE [LARGE SCALE GENOMIC DNA]</scope>
    <source>
        <strain evidence="7 8">DSM 26675</strain>
    </source>
</reference>
<evidence type="ECO:0000256" key="5">
    <source>
        <dbReference type="SAM" id="MobiDB-lite"/>
    </source>
</evidence>